<keyword evidence="14" id="KW-0511">Multifunctional enzyme</keyword>
<dbReference type="Gene3D" id="3.40.430.10">
    <property type="entry name" value="Dihydrofolate Reductase, subunit A"/>
    <property type="match status" value="2"/>
</dbReference>
<evidence type="ECO:0000256" key="16">
    <source>
        <dbReference type="ARBA" id="ARBA00049886"/>
    </source>
</evidence>
<dbReference type="PANTHER" id="PTHR38011:SF7">
    <property type="entry name" value="2,5-DIAMINO-6-RIBOSYLAMINO-4(3H)-PYRIMIDINONE 5'-PHOSPHATE REDUCTASE"/>
    <property type="match status" value="1"/>
</dbReference>
<dbReference type="PROSITE" id="PS00903">
    <property type="entry name" value="CYT_DCMP_DEAMINASES_1"/>
    <property type="match status" value="1"/>
</dbReference>
<evidence type="ECO:0000256" key="13">
    <source>
        <dbReference type="ARBA" id="ARBA00023002"/>
    </source>
</evidence>
<dbReference type="InterPro" id="IPR050765">
    <property type="entry name" value="Riboflavin_Biosynth_HTPR"/>
</dbReference>
<dbReference type="InterPro" id="IPR002734">
    <property type="entry name" value="RibDG_C"/>
</dbReference>
<dbReference type="InterPro" id="IPR024072">
    <property type="entry name" value="DHFR-like_dom_sf"/>
</dbReference>
<evidence type="ECO:0000256" key="3">
    <source>
        <dbReference type="ARBA" id="ARBA00004910"/>
    </source>
</evidence>
<dbReference type="RefSeq" id="WP_182488422.1">
    <property type="nucleotide sequence ID" value="NZ_JACJIO010000003.1"/>
</dbReference>
<comment type="function">
    <text evidence="1">Converts 2,5-diamino-6-(ribosylamino)-4(3h)-pyrimidinone 5'-phosphate into 5-amino-6-(ribosylamino)-2,4(1h,3h)-pyrimidinedione 5'-phosphate.</text>
</comment>
<evidence type="ECO:0000256" key="17">
    <source>
        <dbReference type="SAM" id="MobiDB-lite"/>
    </source>
</evidence>
<comment type="catalytic activity">
    <reaction evidence="15">
        <text>5-amino-6-(5-phospho-D-ribitylamino)uracil + NADP(+) = 5-amino-6-(5-phospho-D-ribosylamino)uracil + NADPH + H(+)</text>
        <dbReference type="Rhea" id="RHEA:17845"/>
        <dbReference type="ChEBI" id="CHEBI:15378"/>
        <dbReference type="ChEBI" id="CHEBI:57783"/>
        <dbReference type="ChEBI" id="CHEBI:58349"/>
        <dbReference type="ChEBI" id="CHEBI:58421"/>
        <dbReference type="ChEBI" id="CHEBI:58453"/>
        <dbReference type="EC" id="1.1.1.193"/>
    </reaction>
</comment>
<evidence type="ECO:0000256" key="5">
    <source>
        <dbReference type="ARBA" id="ARBA00007417"/>
    </source>
</evidence>
<dbReference type="Gene3D" id="3.40.140.10">
    <property type="entry name" value="Cytidine Deaminase, domain 2"/>
    <property type="match status" value="1"/>
</dbReference>
<feature type="compositionally biased region" description="Pro residues" evidence="17">
    <location>
        <begin position="360"/>
        <end position="372"/>
    </location>
</feature>
<evidence type="ECO:0000256" key="1">
    <source>
        <dbReference type="ARBA" id="ARBA00002151"/>
    </source>
</evidence>
<dbReference type="GO" id="GO:0008703">
    <property type="term" value="F:5-amino-6-(5-phosphoribosylamino)uracil reductase activity"/>
    <property type="evidence" value="ECO:0007669"/>
    <property type="project" value="UniProtKB-EC"/>
</dbReference>
<evidence type="ECO:0000256" key="2">
    <source>
        <dbReference type="ARBA" id="ARBA00004882"/>
    </source>
</evidence>
<dbReference type="SUPFAM" id="SSF53597">
    <property type="entry name" value="Dihydrofolate reductase-like"/>
    <property type="match status" value="1"/>
</dbReference>
<evidence type="ECO:0000256" key="4">
    <source>
        <dbReference type="ARBA" id="ARBA00005259"/>
    </source>
</evidence>
<feature type="region of interest" description="Disordered" evidence="17">
    <location>
        <begin position="360"/>
        <end position="403"/>
    </location>
</feature>
<name>A0ABR6DX82_9MICC</name>
<protein>
    <recommendedName>
        <fullName evidence="8">Riboflavin biosynthesis protein RibD</fullName>
        <ecNumber evidence="7">1.1.1.193</ecNumber>
        <ecNumber evidence="6">3.5.4.26</ecNumber>
    </recommendedName>
</protein>
<evidence type="ECO:0000313" key="20">
    <source>
        <dbReference type="Proteomes" id="UP000582085"/>
    </source>
</evidence>
<evidence type="ECO:0000256" key="7">
    <source>
        <dbReference type="ARBA" id="ARBA00013173"/>
    </source>
</evidence>
<evidence type="ECO:0000256" key="15">
    <source>
        <dbReference type="ARBA" id="ARBA00049861"/>
    </source>
</evidence>
<dbReference type="EC" id="1.1.1.193" evidence="7"/>
<evidence type="ECO:0000259" key="18">
    <source>
        <dbReference type="PROSITE" id="PS51747"/>
    </source>
</evidence>
<evidence type="ECO:0000313" key="19">
    <source>
        <dbReference type="EMBL" id="MBA9080521.1"/>
    </source>
</evidence>
<comment type="pathway">
    <text evidence="2">Cofactor biosynthesis; riboflavin biosynthesis; 5-amino-6-(D-ribitylamino)uracil from GTP: step 2/4.</text>
</comment>
<keyword evidence="13 19" id="KW-0560">Oxidoreductase</keyword>
<evidence type="ECO:0000256" key="6">
    <source>
        <dbReference type="ARBA" id="ARBA00012766"/>
    </source>
</evidence>
<dbReference type="PROSITE" id="PS51747">
    <property type="entry name" value="CYT_DCMP_DEAMINASES_2"/>
    <property type="match status" value="1"/>
</dbReference>
<evidence type="ECO:0000256" key="14">
    <source>
        <dbReference type="ARBA" id="ARBA00023268"/>
    </source>
</evidence>
<evidence type="ECO:0000256" key="8">
    <source>
        <dbReference type="ARBA" id="ARBA00019930"/>
    </source>
</evidence>
<evidence type="ECO:0000256" key="11">
    <source>
        <dbReference type="ARBA" id="ARBA00022833"/>
    </source>
</evidence>
<dbReference type="Pfam" id="PF00383">
    <property type="entry name" value="dCMP_cyt_deam_1"/>
    <property type="match status" value="1"/>
</dbReference>
<dbReference type="InterPro" id="IPR016193">
    <property type="entry name" value="Cytidine_deaminase-like"/>
</dbReference>
<keyword evidence="9" id="KW-0686">Riboflavin biosynthesis</keyword>
<gene>
    <name evidence="19" type="ORF">FHR79_000609</name>
</gene>
<dbReference type="EMBL" id="JACJIO010000003">
    <property type="protein sequence ID" value="MBA9080521.1"/>
    <property type="molecule type" value="Genomic_DNA"/>
</dbReference>
<evidence type="ECO:0000256" key="10">
    <source>
        <dbReference type="ARBA" id="ARBA00022723"/>
    </source>
</evidence>
<accession>A0ABR6DX82</accession>
<dbReference type="Pfam" id="PF01872">
    <property type="entry name" value="RibD_C"/>
    <property type="match status" value="1"/>
</dbReference>
<dbReference type="NCBIfam" id="TIGR00326">
    <property type="entry name" value="eubact_ribD"/>
    <property type="match status" value="1"/>
</dbReference>
<dbReference type="PANTHER" id="PTHR38011">
    <property type="entry name" value="DIHYDROFOLATE REDUCTASE FAMILY PROTEIN (AFU_ORTHOLOGUE AFUA_8G06820)"/>
    <property type="match status" value="1"/>
</dbReference>
<dbReference type="GO" id="GO:0008835">
    <property type="term" value="F:diaminohydroxyphosphoribosylaminopyrimidine deaminase activity"/>
    <property type="evidence" value="ECO:0007669"/>
    <property type="project" value="UniProtKB-EC"/>
</dbReference>
<comment type="caution">
    <text evidence="19">The sequence shown here is derived from an EMBL/GenBank/DDBJ whole genome shotgun (WGS) entry which is preliminary data.</text>
</comment>
<feature type="domain" description="CMP/dCMP-type deaminase" evidence="18">
    <location>
        <begin position="6"/>
        <end position="137"/>
    </location>
</feature>
<keyword evidence="20" id="KW-1185">Reference proteome</keyword>
<dbReference type="InterPro" id="IPR016192">
    <property type="entry name" value="APOBEC/CMP_deaminase_Zn-bd"/>
</dbReference>
<organism evidence="19 20">
    <name type="scientific">Micrococcus aloeverae</name>
    <dbReference type="NCBI Taxonomy" id="1391911"/>
    <lineage>
        <taxon>Bacteria</taxon>
        <taxon>Bacillati</taxon>
        <taxon>Actinomycetota</taxon>
        <taxon>Actinomycetes</taxon>
        <taxon>Micrococcales</taxon>
        <taxon>Micrococcaceae</taxon>
        <taxon>Micrococcus</taxon>
    </lineage>
</organism>
<dbReference type="InterPro" id="IPR004794">
    <property type="entry name" value="Eubact_RibD"/>
</dbReference>
<dbReference type="Proteomes" id="UP000582085">
    <property type="component" value="Unassembled WGS sequence"/>
</dbReference>
<evidence type="ECO:0000256" key="9">
    <source>
        <dbReference type="ARBA" id="ARBA00022619"/>
    </source>
</evidence>
<keyword evidence="19" id="KW-0378">Hydrolase</keyword>
<keyword evidence="11" id="KW-0862">Zinc</keyword>
<proteinExistence type="inferred from homology"/>
<dbReference type="EC" id="3.5.4.26" evidence="6"/>
<dbReference type="SUPFAM" id="SSF53927">
    <property type="entry name" value="Cytidine deaminase-like"/>
    <property type="match status" value="1"/>
</dbReference>
<dbReference type="InterPro" id="IPR002125">
    <property type="entry name" value="CMP_dCMP_dom"/>
</dbReference>
<reference evidence="19 20" key="1">
    <citation type="submission" date="2020-08" db="EMBL/GenBank/DDBJ databases">
        <title>The Agave Microbiome: Exploring the role of microbial communities in plant adaptations to desert environments.</title>
        <authorList>
            <person name="Partida-Martinez L.P."/>
        </authorList>
    </citation>
    <scope>NUCLEOTIDE SEQUENCE [LARGE SCALE GENOMIC DNA]</scope>
    <source>
        <strain evidence="19 20">RAT4</strain>
    </source>
</reference>
<evidence type="ECO:0000256" key="12">
    <source>
        <dbReference type="ARBA" id="ARBA00022857"/>
    </source>
</evidence>
<comment type="similarity">
    <text evidence="4">In the N-terminal section; belongs to the cytidine and deoxycytidylate deaminase family.</text>
</comment>
<sequence>MSAAETPSADPMDLAVRAALRGVRGANPLVGAVLTDEAGRVLAVGHHRGRGTAHAEVDALARWRAARAADPALAALDPAGLTLHVTLEPCDHTGSTGPCSQAVLDEGIGALRYAVADPTGHDGGGAARLAAHGVRVTGPTGEATALALTARWRAVRDAGRPWVTGHLAQSLDGHAAAADGTSQWITGPDSRVHAHKVRSRVDAIVVGTGTVLADDPRLTARDAAGAELAHQPVPVVQGHRPVPDGAALRTHPVVLEVLDHDPHAVLAALAAHPGPWPHGRRAEHVLIEGGPRVLGAWLRAGLVDELMVYTAPLLLGPGRAAVAGLDVATLSEGLRWHPDPAEGGPVRALGDDVWTHLSPVPAPRLPTAPPRPVSRRTECSPASSPISAPSSPSSTTRPPTAPC</sequence>
<feature type="compositionally biased region" description="Low complexity" evidence="17">
    <location>
        <begin position="380"/>
        <end position="403"/>
    </location>
</feature>
<keyword evidence="12" id="KW-0521">NADP</keyword>
<comment type="pathway">
    <text evidence="3">Cofactor biosynthesis; riboflavin biosynthesis; 5-amino-6-(D-ribitylamino)uracil from GTP: step 3/4.</text>
</comment>
<comment type="catalytic activity">
    <reaction evidence="16">
        <text>2,5-diamino-6-hydroxy-4-(5-phosphoribosylamino)-pyrimidine + H2O + H(+) = 5-amino-6-(5-phospho-D-ribosylamino)uracil + NH4(+)</text>
        <dbReference type="Rhea" id="RHEA:21868"/>
        <dbReference type="ChEBI" id="CHEBI:15377"/>
        <dbReference type="ChEBI" id="CHEBI:15378"/>
        <dbReference type="ChEBI" id="CHEBI:28938"/>
        <dbReference type="ChEBI" id="CHEBI:58453"/>
        <dbReference type="ChEBI" id="CHEBI:58614"/>
        <dbReference type="EC" id="3.5.4.26"/>
    </reaction>
</comment>
<comment type="similarity">
    <text evidence="5">In the C-terminal section; belongs to the HTP reductase family.</text>
</comment>
<keyword evidence="10" id="KW-0479">Metal-binding</keyword>